<dbReference type="HOGENOM" id="CLU_096096_0_0_11"/>
<dbReference type="Proteomes" id="UP000014417">
    <property type="component" value="Unassembled WGS sequence"/>
</dbReference>
<evidence type="ECO:0008006" key="3">
    <source>
        <dbReference type="Google" id="ProtNLM"/>
    </source>
</evidence>
<reference evidence="1 2" key="1">
    <citation type="submission" date="2013-04" db="EMBL/GenBank/DDBJ databases">
        <title>The Genome Sequence of Propionimicrobium lymphophilum ACS-093-V-SCH5.</title>
        <authorList>
            <consortium name="The Broad Institute Genomics Platform"/>
            <person name="Earl A."/>
            <person name="Ward D."/>
            <person name="Feldgarden M."/>
            <person name="Gevers D."/>
            <person name="Saerens B."/>
            <person name="Vaneechoutte M."/>
            <person name="Walker B."/>
            <person name="Young S."/>
            <person name="Zeng Q."/>
            <person name="Gargeya S."/>
            <person name="Fitzgerald M."/>
            <person name="Haas B."/>
            <person name="Abouelleil A."/>
            <person name="Allen A.W."/>
            <person name="Alvarado L."/>
            <person name="Arachchi H.M."/>
            <person name="Berlin A.M."/>
            <person name="Chapman S.B."/>
            <person name="Gainer-Dewar J."/>
            <person name="Goldberg J."/>
            <person name="Griggs A."/>
            <person name="Gujja S."/>
            <person name="Hansen M."/>
            <person name="Howarth C."/>
            <person name="Imamovic A."/>
            <person name="Ireland A."/>
            <person name="Larimer J."/>
            <person name="McCowan C."/>
            <person name="Murphy C."/>
            <person name="Pearson M."/>
            <person name="Poon T.W."/>
            <person name="Priest M."/>
            <person name="Roberts A."/>
            <person name="Saif S."/>
            <person name="Shea T."/>
            <person name="Sisk P."/>
            <person name="Sykes S."/>
            <person name="Wortman J."/>
            <person name="Nusbaum C."/>
            <person name="Birren B."/>
        </authorList>
    </citation>
    <scope>NUCLEOTIDE SEQUENCE [LARGE SCALE GENOMIC DNA]</scope>
    <source>
        <strain evidence="1 2">ACS-093-V-SCH5</strain>
    </source>
</reference>
<evidence type="ECO:0000313" key="2">
    <source>
        <dbReference type="Proteomes" id="UP000014417"/>
    </source>
</evidence>
<gene>
    <name evidence="1" type="ORF">HMPREF9306_01777</name>
</gene>
<sequence length="214" mass="23112">MSGKIGKAAALLVVLLLIVAGAIYALNNRKVDTPTPANVQTPTQPAIPEGCPTTPDIVDDPTQFLVLGTDRPLKMLSLGLDIDEAAQAPPMNEGYTVAWYKEGPKVGSLEGMATLTAHTYRFGGALGNDLINGAWTENETVIKISNDEGKSACYRYSGSKHLWVADYNPKVNGDLIYDDEGAPRFSLTVCSDYPEDNPNTTLGRMIFYADLIKE</sequence>
<evidence type="ECO:0000313" key="1">
    <source>
        <dbReference type="EMBL" id="EPD32209.1"/>
    </source>
</evidence>
<protein>
    <recommendedName>
        <fullName evidence="3">Sortase</fullName>
    </recommendedName>
</protein>
<dbReference type="AlphaFoldDB" id="S2WWW5"/>
<dbReference type="PATRIC" id="fig|883161.3.peg.1766"/>
<organism evidence="1 2">
    <name type="scientific">Propionimicrobium lymphophilum ACS-093-V-SCH5</name>
    <dbReference type="NCBI Taxonomy" id="883161"/>
    <lineage>
        <taxon>Bacteria</taxon>
        <taxon>Bacillati</taxon>
        <taxon>Actinomycetota</taxon>
        <taxon>Actinomycetes</taxon>
        <taxon>Propionibacteriales</taxon>
        <taxon>Propionibacteriaceae</taxon>
        <taxon>Propionimicrobium</taxon>
    </lineage>
</organism>
<dbReference type="EMBL" id="AGZR01000009">
    <property type="protein sequence ID" value="EPD32209.1"/>
    <property type="molecule type" value="Genomic_DNA"/>
</dbReference>
<accession>S2WWW5</accession>
<proteinExistence type="predicted"/>
<comment type="caution">
    <text evidence="1">The sequence shown here is derived from an EMBL/GenBank/DDBJ whole genome shotgun (WGS) entry which is preliminary data.</text>
</comment>
<keyword evidence="2" id="KW-1185">Reference proteome</keyword>
<dbReference type="CDD" id="cd05829">
    <property type="entry name" value="Sortase_F"/>
    <property type="match status" value="1"/>
</dbReference>
<dbReference type="InterPro" id="IPR042001">
    <property type="entry name" value="Sortase_F"/>
</dbReference>
<name>S2WWW5_9ACTN</name>
<dbReference type="OrthoDB" id="3734011at2"/>
<dbReference type="RefSeq" id="WP_016456584.1">
    <property type="nucleotide sequence ID" value="NZ_KE150269.1"/>
</dbReference>